<dbReference type="AlphaFoldDB" id="A0A2W5S5T9"/>
<reference evidence="2 3" key="1">
    <citation type="submission" date="2017-08" db="EMBL/GenBank/DDBJ databases">
        <title>Infants hospitalized years apart are colonized by the same room-sourced microbial strains.</title>
        <authorList>
            <person name="Brooks B."/>
            <person name="Olm M.R."/>
            <person name="Firek B.A."/>
            <person name="Baker R."/>
            <person name="Thomas B.C."/>
            <person name="Morowitz M.J."/>
            <person name="Banfield J.F."/>
        </authorList>
    </citation>
    <scope>NUCLEOTIDE SEQUENCE [LARGE SCALE GENOMIC DNA]</scope>
    <source>
        <strain evidence="2">S2_003_000_R2_11</strain>
    </source>
</reference>
<protein>
    <submittedName>
        <fullName evidence="2">Calcium-binding protein</fullName>
    </submittedName>
</protein>
<comment type="caution">
    <text evidence="2">The sequence shown here is derived from an EMBL/GenBank/DDBJ whole genome shotgun (WGS) entry which is preliminary data.</text>
</comment>
<sequence length="70" mass="7645">MTADDLDEQQPDVVAFTPKRQTAQPAASWSYRNCREARAAGAAPMYRGQPGYGAHMDGDNDGIACEPYPR</sequence>
<feature type="domain" description="Excalibur calcium-binding" evidence="1">
    <location>
        <begin position="30"/>
        <end position="66"/>
    </location>
</feature>
<dbReference type="SMART" id="SM00894">
    <property type="entry name" value="Excalibur"/>
    <property type="match status" value="1"/>
</dbReference>
<organism evidence="2 3">
    <name type="scientific">Cereibacter sphaeroides</name>
    <name type="common">Rhodobacter sphaeroides</name>
    <dbReference type="NCBI Taxonomy" id="1063"/>
    <lineage>
        <taxon>Bacteria</taxon>
        <taxon>Pseudomonadati</taxon>
        <taxon>Pseudomonadota</taxon>
        <taxon>Alphaproteobacteria</taxon>
        <taxon>Rhodobacterales</taxon>
        <taxon>Paracoccaceae</taxon>
        <taxon>Cereibacter</taxon>
    </lineage>
</organism>
<evidence type="ECO:0000313" key="3">
    <source>
        <dbReference type="Proteomes" id="UP000248975"/>
    </source>
</evidence>
<dbReference type="Proteomes" id="UP000248975">
    <property type="component" value="Unassembled WGS sequence"/>
</dbReference>
<dbReference type="EMBL" id="QFQS01000030">
    <property type="protein sequence ID" value="PZQ94345.1"/>
    <property type="molecule type" value="Genomic_DNA"/>
</dbReference>
<dbReference type="InterPro" id="IPR008613">
    <property type="entry name" value="Excalibur_Ca-bd_domain"/>
</dbReference>
<evidence type="ECO:0000259" key="1">
    <source>
        <dbReference type="SMART" id="SM00894"/>
    </source>
</evidence>
<gene>
    <name evidence="2" type="ORF">DI533_22450</name>
</gene>
<proteinExistence type="predicted"/>
<name>A0A2W5S5T9_CERSP</name>
<accession>A0A2W5S5T9</accession>
<dbReference type="Pfam" id="PF05901">
    <property type="entry name" value="Excalibur"/>
    <property type="match status" value="1"/>
</dbReference>
<evidence type="ECO:0000313" key="2">
    <source>
        <dbReference type="EMBL" id="PZQ94345.1"/>
    </source>
</evidence>